<proteinExistence type="predicted"/>
<dbReference type="InterPro" id="IPR036390">
    <property type="entry name" value="WH_DNA-bd_sf"/>
</dbReference>
<dbReference type="RefSeq" id="WP_209644843.1">
    <property type="nucleotide sequence ID" value="NZ_JAGINW010000001.1"/>
</dbReference>
<dbReference type="SMART" id="SM00418">
    <property type="entry name" value="HTH_ARSR"/>
    <property type="match status" value="1"/>
</dbReference>
<dbReference type="PRINTS" id="PR00778">
    <property type="entry name" value="HTHARSR"/>
</dbReference>
<evidence type="ECO:0000256" key="1">
    <source>
        <dbReference type="ARBA" id="ARBA00023015"/>
    </source>
</evidence>
<dbReference type="Proteomes" id="UP001519332">
    <property type="component" value="Unassembled WGS sequence"/>
</dbReference>
<dbReference type="GO" id="GO:0003677">
    <property type="term" value="F:DNA binding"/>
    <property type="evidence" value="ECO:0007669"/>
    <property type="project" value="UniProtKB-KW"/>
</dbReference>
<comment type="caution">
    <text evidence="5">The sequence shown here is derived from an EMBL/GenBank/DDBJ whole genome shotgun (WGS) entry which is preliminary data.</text>
</comment>
<dbReference type="SUPFAM" id="SSF46785">
    <property type="entry name" value="Winged helix' DNA-binding domain"/>
    <property type="match status" value="1"/>
</dbReference>
<reference evidence="5 6" key="1">
    <citation type="submission" date="2021-03" db="EMBL/GenBank/DDBJ databases">
        <title>Sequencing the genomes of 1000 actinobacteria strains.</title>
        <authorList>
            <person name="Klenk H.-P."/>
        </authorList>
    </citation>
    <scope>NUCLEOTIDE SEQUENCE [LARGE SCALE GENOMIC DNA]</scope>
    <source>
        <strain evidence="5 6">DSM 46670</strain>
    </source>
</reference>
<feature type="domain" description="HTH arsR-type" evidence="4">
    <location>
        <begin position="235"/>
        <end position="322"/>
    </location>
</feature>
<organism evidence="5 6">
    <name type="scientific">Kibdelosporangium banguiense</name>
    <dbReference type="NCBI Taxonomy" id="1365924"/>
    <lineage>
        <taxon>Bacteria</taxon>
        <taxon>Bacillati</taxon>
        <taxon>Actinomycetota</taxon>
        <taxon>Actinomycetes</taxon>
        <taxon>Pseudonocardiales</taxon>
        <taxon>Pseudonocardiaceae</taxon>
        <taxon>Kibdelosporangium</taxon>
    </lineage>
</organism>
<evidence type="ECO:0000313" key="6">
    <source>
        <dbReference type="Proteomes" id="UP001519332"/>
    </source>
</evidence>
<dbReference type="InterPro" id="IPR012318">
    <property type="entry name" value="HTH_CRP"/>
</dbReference>
<evidence type="ECO:0000256" key="2">
    <source>
        <dbReference type="ARBA" id="ARBA00023125"/>
    </source>
</evidence>
<dbReference type="InterPro" id="IPR001845">
    <property type="entry name" value="HTH_ArsR_DNA-bd_dom"/>
</dbReference>
<evidence type="ECO:0000256" key="3">
    <source>
        <dbReference type="ARBA" id="ARBA00023163"/>
    </source>
</evidence>
<evidence type="ECO:0000313" key="5">
    <source>
        <dbReference type="EMBL" id="MBP2327791.1"/>
    </source>
</evidence>
<keyword evidence="3" id="KW-0804">Transcription</keyword>
<dbReference type="PROSITE" id="PS50987">
    <property type="entry name" value="HTH_ARSR_2"/>
    <property type="match status" value="1"/>
</dbReference>
<protein>
    <submittedName>
        <fullName evidence="5">DNA-binding transcriptional ArsR family regulator</fullName>
    </submittedName>
</protein>
<keyword evidence="6" id="KW-1185">Reference proteome</keyword>
<dbReference type="EMBL" id="JAGINW010000001">
    <property type="protein sequence ID" value="MBP2327791.1"/>
    <property type="molecule type" value="Genomic_DNA"/>
</dbReference>
<sequence>MLKIFFTPDDLTRTRISAAPQPMWETVLSLHRLRKRDSGMVFDEWRRATVAKVPSSTRMLTDLVPMSGYYADFLTPMPDVISLNEGVSAVLSTPRRRLLTDVATLADERRLPTWTADLSAGRPDTMRQLGKAVVNYFDVCLAAYWPQVRTAVERERARQTALLANGGLEAVLRGLHPSARWQYPVLEIAYSVDRELHLKGRGLRLVPSFFCMGTPTTFRDDAFEPALVYPISHEMGWSRSAETPRPLSVLLGPTRAKVFEAIAKSPCTTSDLARRTGTTVSTASRQTAVLRSAGLVTSRRNGQSVLHSLTSQGHLLLADPSA</sequence>
<dbReference type="InterPro" id="IPR036388">
    <property type="entry name" value="WH-like_DNA-bd_sf"/>
</dbReference>
<dbReference type="SMART" id="SM00419">
    <property type="entry name" value="HTH_CRP"/>
    <property type="match status" value="1"/>
</dbReference>
<dbReference type="Gene3D" id="1.10.10.10">
    <property type="entry name" value="Winged helix-like DNA-binding domain superfamily/Winged helix DNA-binding domain"/>
    <property type="match status" value="1"/>
</dbReference>
<keyword evidence="2 5" id="KW-0238">DNA-binding</keyword>
<dbReference type="PANTHER" id="PTHR43132">
    <property type="entry name" value="ARSENICAL RESISTANCE OPERON REPRESSOR ARSR-RELATED"/>
    <property type="match status" value="1"/>
</dbReference>
<dbReference type="PANTHER" id="PTHR43132:SF8">
    <property type="entry name" value="HTH-TYPE TRANSCRIPTIONAL REGULATOR KMTR"/>
    <property type="match status" value="1"/>
</dbReference>
<evidence type="ECO:0000259" key="4">
    <source>
        <dbReference type="PROSITE" id="PS50987"/>
    </source>
</evidence>
<accession>A0ABS4TV36</accession>
<dbReference type="InterPro" id="IPR051011">
    <property type="entry name" value="Metal_resp_trans_reg"/>
</dbReference>
<name>A0ABS4TV36_9PSEU</name>
<dbReference type="Pfam" id="PF12840">
    <property type="entry name" value="HTH_20"/>
    <property type="match status" value="1"/>
</dbReference>
<dbReference type="InterPro" id="IPR011991">
    <property type="entry name" value="ArsR-like_HTH"/>
</dbReference>
<dbReference type="CDD" id="cd00090">
    <property type="entry name" value="HTH_ARSR"/>
    <property type="match status" value="1"/>
</dbReference>
<keyword evidence="1" id="KW-0805">Transcription regulation</keyword>
<gene>
    <name evidence="5" type="ORF">JOF56_008176</name>
</gene>